<evidence type="ECO:0000313" key="3">
    <source>
        <dbReference type="Proteomes" id="UP000664795"/>
    </source>
</evidence>
<keyword evidence="1" id="KW-0732">Signal</keyword>
<protein>
    <recommendedName>
        <fullName evidence="4">T9SS type A sorting domain-containing protein</fullName>
    </recommendedName>
</protein>
<dbReference type="AlphaFoldDB" id="A0A939G6C4"/>
<dbReference type="RefSeq" id="WP_207337187.1">
    <property type="nucleotide sequence ID" value="NZ_JAFMYU010000018.1"/>
</dbReference>
<organism evidence="2 3">
    <name type="scientific">Fibrella aquatilis</name>
    <dbReference type="NCBI Taxonomy" id="2817059"/>
    <lineage>
        <taxon>Bacteria</taxon>
        <taxon>Pseudomonadati</taxon>
        <taxon>Bacteroidota</taxon>
        <taxon>Cytophagia</taxon>
        <taxon>Cytophagales</taxon>
        <taxon>Spirosomataceae</taxon>
        <taxon>Fibrella</taxon>
    </lineage>
</organism>
<comment type="caution">
    <text evidence="2">The sequence shown here is derived from an EMBL/GenBank/DDBJ whole genome shotgun (WGS) entry which is preliminary data.</text>
</comment>
<evidence type="ECO:0000256" key="1">
    <source>
        <dbReference type="SAM" id="SignalP"/>
    </source>
</evidence>
<proteinExistence type="predicted"/>
<evidence type="ECO:0008006" key="4">
    <source>
        <dbReference type="Google" id="ProtNLM"/>
    </source>
</evidence>
<dbReference type="Proteomes" id="UP000664795">
    <property type="component" value="Unassembled WGS sequence"/>
</dbReference>
<evidence type="ECO:0000313" key="2">
    <source>
        <dbReference type="EMBL" id="MBO0933222.1"/>
    </source>
</evidence>
<feature type="chain" id="PRO_5037742229" description="T9SS type A sorting domain-containing protein" evidence="1">
    <location>
        <begin position="28"/>
        <end position="283"/>
    </location>
</feature>
<feature type="signal peptide" evidence="1">
    <location>
        <begin position="1"/>
        <end position="27"/>
    </location>
</feature>
<name>A0A939G6C4_9BACT</name>
<reference evidence="2 3" key="1">
    <citation type="submission" date="2021-03" db="EMBL/GenBank/DDBJ databases">
        <title>Fibrella sp. HMF5036 genome sequencing and assembly.</title>
        <authorList>
            <person name="Kang H."/>
            <person name="Kim H."/>
            <person name="Bae S."/>
            <person name="Joh K."/>
        </authorList>
    </citation>
    <scope>NUCLEOTIDE SEQUENCE [LARGE SCALE GENOMIC DNA]</scope>
    <source>
        <strain evidence="2 3">HMF5036</strain>
    </source>
</reference>
<accession>A0A939G6C4</accession>
<dbReference type="EMBL" id="JAFMYU010000018">
    <property type="protein sequence ID" value="MBO0933222.1"/>
    <property type="molecule type" value="Genomic_DNA"/>
</dbReference>
<keyword evidence="3" id="KW-1185">Reference proteome</keyword>
<sequence length="283" mass="31004">MKLVRFILAFVAHLVLGALFLCPPAVAQVDKPQLTVNLTYNAEAKRYEVYAQSNFTQERFLLGPSQISIVVPGQMPDQSLNVVSATAHWTDYSNVYAPAVAPLTDFHGIHSMGKNIDVQRDTPFMLFAFSLPAGYVDGVRLYLNDQDPGSVKKGMMGGDFNNTLSNHRGAELFQRGTTQADLDQLVMAEAKPGAPAISVYPNPATGDAVSLTVRHFEADERLTVRLLSASGVELYKLENSADQLVNYQLPVPRQLVSLVYLQVERAAGKTGPRTLGQKLLLVR</sequence>
<gene>
    <name evidence="2" type="ORF">J2I48_19585</name>
</gene>